<evidence type="ECO:0000313" key="2">
    <source>
        <dbReference type="Proteomes" id="UP000473531"/>
    </source>
</evidence>
<accession>A0A6L7GFP0</accession>
<sequence length="152" mass="15463">MALAISSVTLSACGEEAAPEGVVAPDGVPGLSASNARMVLAPVAGNPAAVYFDLAYDGDRNLALSGAAVEGAESAMIHEMSEWDGKMQMGEALPIVLKKGEKLTFAPGGKHVMAMNVSPKMMAGGTTEVTLIVSGGDKLSFPAEIRAAGDDR</sequence>
<keyword evidence="2" id="KW-1185">Reference proteome</keyword>
<dbReference type="EMBL" id="WTYU01000001">
    <property type="protein sequence ID" value="MXP14084.1"/>
    <property type="molecule type" value="Genomic_DNA"/>
</dbReference>
<reference evidence="1 2" key="1">
    <citation type="submission" date="2019-12" db="EMBL/GenBank/DDBJ databases">
        <title>Genomic-based taxomic classification of the family Erythrobacteraceae.</title>
        <authorList>
            <person name="Xu L."/>
        </authorList>
    </citation>
    <scope>NUCLEOTIDE SEQUENCE [LARGE SCALE GENOMIC DNA]</scope>
    <source>
        <strain evidence="1 2">KCTC 52259</strain>
    </source>
</reference>
<dbReference type="Pfam" id="PF04314">
    <property type="entry name" value="PCuAC"/>
    <property type="match status" value="1"/>
</dbReference>
<gene>
    <name evidence="1" type="ORF">GRI44_04895</name>
</gene>
<dbReference type="PANTHER" id="PTHR36302:SF1">
    <property type="entry name" value="COPPER CHAPERONE PCU(A)C"/>
    <property type="match status" value="1"/>
</dbReference>
<proteinExistence type="predicted"/>
<dbReference type="OrthoDB" id="9796962at2"/>
<dbReference type="AlphaFoldDB" id="A0A6L7GFP0"/>
<dbReference type="SUPFAM" id="SSF110087">
    <property type="entry name" value="DR1885-like metal-binding protein"/>
    <property type="match status" value="1"/>
</dbReference>
<dbReference type="InterPro" id="IPR058248">
    <property type="entry name" value="Lxx211020-like"/>
</dbReference>
<organism evidence="1 2">
    <name type="scientific">Allopontixanthobacter confluentis</name>
    <dbReference type="NCBI Taxonomy" id="1849021"/>
    <lineage>
        <taxon>Bacteria</taxon>
        <taxon>Pseudomonadati</taxon>
        <taxon>Pseudomonadota</taxon>
        <taxon>Alphaproteobacteria</taxon>
        <taxon>Sphingomonadales</taxon>
        <taxon>Erythrobacteraceae</taxon>
        <taxon>Allopontixanthobacter</taxon>
    </lineage>
</organism>
<dbReference type="InterPro" id="IPR036182">
    <property type="entry name" value="PCuAC_sf"/>
</dbReference>
<dbReference type="Proteomes" id="UP000473531">
    <property type="component" value="Unassembled WGS sequence"/>
</dbReference>
<comment type="caution">
    <text evidence="1">The sequence shown here is derived from an EMBL/GenBank/DDBJ whole genome shotgun (WGS) entry which is preliminary data.</text>
</comment>
<dbReference type="PANTHER" id="PTHR36302">
    <property type="entry name" value="BLR7088 PROTEIN"/>
    <property type="match status" value="1"/>
</dbReference>
<name>A0A6L7GFP0_9SPHN</name>
<dbReference type="Gene3D" id="2.60.40.1890">
    <property type="entry name" value="PCu(A)C copper chaperone"/>
    <property type="match status" value="1"/>
</dbReference>
<dbReference type="InterPro" id="IPR007410">
    <property type="entry name" value="LpqE-like"/>
</dbReference>
<protein>
    <submittedName>
        <fullName evidence="1">Copper chaperone PCu(A)C</fullName>
    </submittedName>
</protein>
<evidence type="ECO:0000313" key="1">
    <source>
        <dbReference type="EMBL" id="MXP14084.1"/>
    </source>
</evidence>